<dbReference type="Proteomes" id="UP001165341">
    <property type="component" value="Unassembled WGS sequence"/>
</dbReference>
<reference evidence="6" key="1">
    <citation type="submission" date="2022-03" db="EMBL/GenBank/DDBJ databases">
        <title>Cryobacterium sp. nov. strain ZS14-85, isolated from Antarctic soil.</title>
        <authorList>
            <person name="Li J."/>
            <person name="Niu G."/>
        </authorList>
    </citation>
    <scope>NUCLEOTIDE SEQUENCE</scope>
    <source>
        <strain evidence="6">ZS14-85</strain>
    </source>
</reference>
<comment type="caution">
    <text evidence="6">The sequence shown here is derived from an EMBL/GenBank/DDBJ whole genome shotgun (WGS) entry which is preliminary data.</text>
</comment>
<organism evidence="6 7">
    <name type="scientific">Cryobacterium zhongshanensis</name>
    <dbReference type="NCBI Taxonomy" id="2928153"/>
    <lineage>
        <taxon>Bacteria</taxon>
        <taxon>Bacillati</taxon>
        <taxon>Actinomycetota</taxon>
        <taxon>Actinomycetes</taxon>
        <taxon>Micrococcales</taxon>
        <taxon>Microbacteriaceae</taxon>
        <taxon>Cryobacterium</taxon>
    </lineage>
</organism>
<dbReference type="Gene3D" id="3.20.20.70">
    <property type="entry name" value="Aldolase class I"/>
    <property type="match status" value="1"/>
</dbReference>
<dbReference type="CDD" id="cd00452">
    <property type="entry name" value="KDPG_aldolase"/>
    <property type="match status" value="1"/>
</dbReference>
<dbReference type="PANTHER" id="PTHR30246">
    <property type="entry name" value="2-KETO-3-DEOXY-6-PHOSPHOGLUCONATE ALDOLASE"/>
    <property type="match status" value="1"/>
</dbReference>
<dbReference type="GO" id="GO:0016829">
    <property type="term" value="F:lyase activity"/>
    <property type="evidence" value="ECO:0007669"/>
    <property type="project" value="UniProtKB-KW"/>
</dbReference>
<dbReference type="AlphaFoldDB" id="A0AA41QSQ7"/>
<comment type="similarity">
    <text evidence="2">Belongs to the KHG/KDPG aldolase family.</text>
</comment>
<sequence length="219" mass="22615">MTSTTALPTAEWFPGDFFRVPVLAVLRGLSLTESVRLSERAWDAGVQHVEIPIQTADAVPVLKAVAEAAAERGLVVGAGTVTNLEQLDAAEKVGVAFTVSPGFSPVIVAESVRRGIPHLPGVATATEILQARALGLRWVKVFPASILGPNWAKSMKGPYPDMNFIATGGVTALNAPDFLSSGVSVVGLSSSFGDDAQLELVRGIIAASAASALTGAGRK</sequence>
<dbReference type="EMBL" id="JALGAR010000001">
    <property type="protein sequence ID" value="MCI4656966.1"/>
    <property type="molecule type" value="Genomic_DNA"/>
</dbReference>
<accession>A0AA41QSQ7</accession>
<dbReference type="Pfam" id="PF01081">
    <property type="entry name" value="Aldolase"/>
    <property type="match status" value="1"/>
</dbReference>
<protein>
    <submittedName>
        <fullName evidence="6">Bifunctional 4-hydroxy-2-oxoglutarate aldolase/2-dehydro-3-deoxy-phosphogluconate aldolase</fullName>
    </submittedName>
</protein>
<evidence type="ECO:0000256" key="5">
    <source>
        <dbReference type="ARBA" id="ARBA00023277"/>
    </source>
</evidence>
<dbReference type="InterPro" id="IPR013785">
    <property type="entry name" value="Aldolase_TIM"/>
</dbReference>
<proteinExistence type="inferred from homology"/>
<keyword evidence="4" id="KW-0456">Lyase</keyword>
<evidence type="ECO:0000256" key="2">
    <source>
        <dbReference type="ARBA" id="ARBA00006906"/>
    </source>
</evidence>
<evidence type="ECO:0000256" key="1">
    <source>
        <dbReference type="ARBA" id="ARBA00004761"/>
    </source>
</evidence>
<dbReference type="PANTHER" id="PTHR30246:SF1">
    <property type="entry name" value="2-DEHYDRO-3-DEOXY-6-PHOSPHOGALACTONATE ALDOLASE-RELATED"/>
    <property type="match status" value="1"/>
</dbReference>
<dbReference type="InterPro" id="IPR000887">
    <property type="entry name" value="Aldlse_KDPG_KHG"/>
</dbReference>
<evidence type="ECO:0000313" key="6">
    <source>
        <dbReference type="EMBL" id="MCI4656966.1"/>
    </source>
</evidence>
<evidence type="ECO:0000256" key="4">
    <source>
        <dbReference type="ARBA" id="ARBA00023239"/>
    </source>
</evidence>
<comment type="subunit">
    <text evidence="3">Homotrimer.</text>
</comment>
<gene>
    <name evidence="6" type="ORF">MQH31_03960</name>
</gene>
<evidence type="ECO:0000313" key="7">
    <source>
        <dbReference type="Proteomes" id="UP001165341"/>
    </source>
</evidence>
<keyword evidence="5" id="KW-0119">Carbohydrate metabolism</keyword>
<keyword evidence="7" id="KW-1185">Reference proteome</keyword>
<name>A0AA41QSQ7_9MICO</name>
<dbReference type="RefSeq" id="WP_243010997.1">
    <property type="nucleotide sequence ID" value="NZ_JALGAR010000001.1"/>
</dbReference>
<dbReference type="SUPFAM" id="SSF51569">
    <property type="entry name" value="Aldolase"/>
    <property type="match status" value="1"/>
</dbReference>
<comment type="pathway">
    <text evidence="1">Carbohydrate acid metabolism.</text>
</comment>
<evidence type="ECO:0000256" key="3">
    <source>
        <dbReference type="ARBA" id="ARBA00011233"/>
    </source>
</evidence>